<reference evidence="1 2" key="1">
    <citation type="submission" date="2020-08" db="EMBL/GenBank/DDBJ databases">
        <title>Genomic Encyclopedia of Type Strains, Phase IV (KMG-IV): sequencing the most valuable type-strain genomes for metagenomic binning, comparative biology and taxonomic classification.</title>
        <authorList>
            <person name="Goeker M."/>
        </authorList>
    </citation>
    <scope>NUCLEOTIDE SEQUENCE [LARGE SCALE GENOMIC DNA]</scope>
    <source>
        <strain evidence="1 2">DSM 45385</strain>
    </source>
</reference>
<dbReference type="Gene3D" id="2.40.50.100">
    <property type="match status" value="1"/>
</dbReference>
<dbReference type="EMBL" id="JACHIN010000012">
    <property type="protein sequence ID" value="MBB5081929.1"/>
    <property type="molecule type" value="Genomic_DNA"/>
</dbReference>
<dbReference type="Proteomes" id="UP000568380">
    <property type="component" value="Unassembled WGS sequence"/>
</dbReference>
<sequence length="78" mass="8254">MKELPATVYRRPVDAWVAGFIGEANPLPGHAESATAVPGSTHVAVGDSVPIHCSGPAHHWPSAIVPAHPDPTYQEMEH</sequence>
<accession>A0A7W8A961</accession>
<gene>
    <name evidence="1" type="ORF">HNR40_007424</name>
</gene>
<protein>
    <submittedName>
        <fullName evidence="1">ABC-type Fe3+/spermidine/putrescine transport system ATPase subunit</fullName>
    </submittedName>
</protein>
<evidence type="ECO:0000313" key="1">
    <source>
        <dbReference type="EMBL" id="MBB5081929.1"/>
    </source>
</evidence>
<dbReference type="RefSeq" id="WP_184970336.1">
    <property type="nucleotide sequence ID" value="NZ_JACHIN010000012.1"/>
</dbReference>
<proteinExistence type="predicted"/>
<name>A0A7W8A961_9ACTN</name>
<evidence type="ECO:0000313" key="2">
    <source>
        <dbReference type="Proteomes" id="UP000568380"/>
    </source>
</evidence>
<keyword evidence="2" id="KW-1185">Reference proteome</keyword>
<dbReference type="AlphaFoldDB" id="A0A7W8A961"/>
<comment type="caution">
    <text evidence="1">The sequence shown here is derived from an EMBL/GenBank/DDBJ whole genome shotgun (WGS) entry which is preliminary data.</text>
</comment>
<organism evidence="1 2">
    <name type="scientific">Nonomuraea endophytica</name>
    <dbReference type="NCBI Taxonomy" id="714136"/>
    <lineage>
        <taxon>Bacteria</taxon>
        <taxon>Bacillati</taxon>
        <taxon>Actinomycetota</taxon>
        <taxon>Actinomycetes</taxon>
        <taxon>Streptosporangiales</taxon>
        <taxon>Streptosporangiaceae</taxon>
        <taxon>Nonomuraea</taxon>
    </lineage>
</organism>